<dbReference type="Pfam" id="PF00482">
    <property type="entry name" value="T2SSF"/>
    <property type="match status" value="2"/>
</dbReference>
<proteinExistence type="inferred from homology"/>
<dbReference type="PRINTS" id="PR00812">
    <property type="entry name" value="BCTERIALGSPF"/>
</dbReference>
<keyword evidence="7 10" id="KW-1133">Transmembrane helix</keyword>
<dbReference type="Gene3D" id="1.20.81.30">
    <property type="entry name" value="Type II secretion system (T2SS), domain F"/>
    <property type="match status" value="2"/>
</dbReference>
<dbReference type="PANTHER" id="PTHR30012:SF7">
    <property type="entry name" value="PROTEIN TRANSPORT PROTEIN HOFC HOMOLOG"/>
    <property type="match status" value="1"/>
</dbReference>
<reference evidence="13" key="1">
    <citation type="submission" date="2011-06" db="EMBL/GenBank/DDBJ databases">
        <authorList>
            <consortium name="US DOE Joint Genome Institute (JGI-PGF)"/>
            <person name="Lucas S."/>
            <person name="Han J."/>
            <person name="Lapidus A."/>
            <person name="Cheng J.-F."/>
            <person name="Goodwin L."/>
            <person name="Pitluck S."/>
            <person name="Peters L."/>
            <person name="Land M.L."/>
            <person name="Hauser L."/>
            <person name="Vogl K."/>
            <person name="Liu Z."/>
            <person name="Overmann J."/>
            <person name="Frigaard N.-U."/>
            <person name="Bryant D.A."/>
            <person name="Woyke T.J."/>
        </authorList>
    </citation>
    <scope>NUCLEOTIDE SEQUENCE [LARGE SCALE GENOMIC DNA]</scope>
    <source>
        <strain evidence="13">970</strain>
    </source>
</reference>
<dbReference type="InterPro" id="IPR018076">
    <property type="entry name" value="T2SS_GspF_dom"/>
</dbReference>
<dbReference type="FunFam" id="1.20.81.30:FF:000001">
    <property type="entry name" value="Type II secretion system protein F"/>
    <property type="match status" value="2"/>
</dbReference>
<comment type="similarity">
    <text evidence="2 9">Belongs to the GSP F family.</text>
</comment>
<dbReference type="EMBL" id="JH603168">
    <property type="protein sequence ID" value="EIC23206.1"/>
    <property type="molecule type" value="Genomic_DNA"/>
</dbReference>
<evidence type="ECO:0000256" key="4">
    <source>
        <dbReference type="ARBA" id="ARBA00022475"/>
    </source>
</evidence>
<keyword evidence="8 10" id="KW-0472">Membrane</keyword>
<keyword evidence="13" id="KW-1185">Reference proteome</keyword>
<dbReference type="eggNOG" id="COG1459">
    <property type="taxonomic scope" value="Bacteria"/>
</dbReference>
<evidence type="ECO:0000256" key="7">
    <source>
        <dbReference type="ARBA" id="ARBA00022989"/>
    </source>
</evidence>
<evidence type="ECO:0000256" key="1">
    <source>
        <dbReference type="ARBA" id="ARBA00004429"/>
    </source>
</evidence>
<evidence type="ECO:0000313" key="13">
    <source>
        <dbReference type="Proteomes" id="UP000002964"/>
    </source>
</evidence>
<comment type="subcellular location">
    <subcellularLocation>
        <location evidence="1 9">Cell inner membrane</location>
        <topology evidence="1 9">Multi-pass membrane protein</topology>
    </subcellularLocation>
</comment>
<gene>
    <name evidence="12" type="ORF">Thi970DRAFT_00862</name>
</gene>
<feature type="transmembrane region" description="Helical" evidence="10">
    <location>
        <begin position="183"/>
        <end position="204"/>
    </location>
</feature>
<evidence type="ECO:0000256" key="9">
    <source>
        <dbReference type="RuleBase" id="RU003923"/>
    </source>
</evidence>
<dbReference type="Proteomes" id="UP000002964">
    <property type="component" value="Unassembled WGS sequence"/>
</dbReference>
<name>H8YXN0_9GAMM</name>
<dbReference type="PANTHER" id="PTHR30012">
    <property type="entry name" value="GENERAL SECRETION PATHWAY PROTEIN"/>
    <property type="match status" value="1"/>
</dbReference>
<protein>
    <submittedName>
        <fullName evidence="12">Type II secretory pathway, component PulF</fullName>
    </submittedName>
</protein>
<feature type="domain" description="Type II secretion system protein GspF" evidence="11">
    <location>
        <begin position="287"/>
        <end position="409"/>
    </location>
</feature>
<dbReference type="RefSeq" id="WP_009147291.1">
    <property type="nucleotide sequence ID" value="NZ_CP121471.1"/>
</dbReference>
<dbReference type="AlphaFoldDB" id="H8YXN0"/>
<accession>H8YXN0</accession>
<keyword evidence="5" id="KW-0997">Cell inner membrane</keyword>
<keyword evidence="4" id="KW-1003">Cell membrane</keyword>
<reference evidence="12 13" key="2">
    <citation type="submission" date="2011-11" db="EMBL/GenBank/DDBJ databases">
        <authorList>
            <consortium name="US DOE Joint Genome Institute"/>
            <person name="Lucas S."/>
            <person name="Han J."/>
            <person name="Lapidus A."/>
            <person name="Cheng J.-F."/>
            <person name="Goodwin L."/>
            <person name="Pitluck S."/>
            <person name="Peters L."/>
            <person name="Ovchinnikova G."/>
            <person name="Zhang X."/>
            <person name="Detter J.C."/>
            <person name="Han C."/>
            <person name="Tapia R."/>
            <person name="Land M."/>
            <person name="Hauser L."/>
            <person name="Kyrpides N."/>
            <person name="Ivanova N."/>
            <person name="Pagani I."/>
            <person name="Vogl K."/>
            <person name="Liu Z."/>
            <person name="Overmann J."/>
            <person name="Frigaard N.-U."/>
            <person name="Bryant D."/>
            <person name="Woyke T."/>
        </authorList>
    </citation>
    <scope>NUCLEOTIDE SEQUENCE [LARGE SCALE GENOMIC DNA]</scope>
    <source>
        <strain evidence="12 13">970</strain>
    </source>
</reference>
<dbReference type="InterPro" id="IPR001992">
    <property type="entry name" value="T2SS_GspF/T4SS_PilC_CS"/>
</dbReference>
<keyword evidence="6 9" id="KW-0812">Transmembrane</keyword>
<feature type="transmembrane region" description="Helical" evidence="10">
    <location>
        <begin position="390"/>
        <end position="410"/>
    </location>
</feature>
<dbReference type="InterPro" id="IPR042094">
    <property type="entry name" value="T2SS_GspF_sf"/>
</dbReference>
<evidence type="ECO:0000256" key="2">
    <source>
        <dbReference type="ARBA" id="ARBA00005745"/>
    </source>
</evidence>
<dbReference type="GO" id="GO:0005886">
    <property type="term" value="C:plasma membrane"/>
    <property type="evidence" value="ECO:0007669"/>
    <property type="project" value="UniProtKB-SubCell"/>
</dbReference>
<organism evidence="12 13">
    <name type="scientific">Thiorhodovibrio frisius</name>
    <dbReference type="NCBI Taxonomy" id="631362"/>
    <lineage>
        <taxon>Bacteria</taxon>
        <taxon>Pseudomonadati</taxon>
        <taxon>Pseudomonadota</taxon>
        <taxon>Gammaproteobacteria</taxon>
        <taxon>Chromatiales</taxon>
        <taxon>Chromatiaceae</taxon>
        <taxon>Thiorhodovibrio</taxon>
    </lineage>
</organism>
<dbReference type="PROSITE" id="PS00874">
    <property type="entry name" value="T2SP_F"/>
    <property type="match status" value="1"/>
</dbReference>
<feature type="transmembrane region" description="Helical" evidence="10">
    <location>
        <begin position="236"/>
        <end position="254"/>
    </location>
</feature>
<evidence type="ECO:0000256" key="5">
    <source>
        <dbReference type="ARBA" id="ARBA00022519"/>
    </source>
</evidence>
<sequence length="417" mass="45176">MAVAAKQLPVKKQAKAEKSYNFAWEGVDKRGAKIKGETRGTNMAMIRADLRRQGVNPTKVRKKTEFVIGSGKKKITSADISIFSRQLATMMAAGVPLVQSFEIVGRGHENPSMQELILAIKNDIESGTAMAPSLAKHPKYFDDLVCSLVAAGEQAGVLDVLLDKIATYKEKTESIKGKIKKALFYPAAVIIVAVVVSAVLLVFVIPQFKELFTSFGADLPAFTLMVVGLSDFLQKWWWIVAMGMGAFGFSVAKVHEKSRKFRELIDRASLKIPIIGSILNDAAIARFARTLSTMFAAGVPLVEALGSVSGATGNIVYTDAVLKMREEVATGQSLQLAMRQRNLFPHMVIQMTAIGEESGSLDAMLAKVADFYEERVDNAVDAMSSLLEPLIMVVIGGLVGSLIVAMYLPIFKLAAVV</sequence>
<evidence type="ECO:0000256" key="3">
    <source>
        <dbReference type="ARBA" id="ARBA00022448"/>
    </source>
</evidence>
<feature type="domain" description="Type II secretion system protein GspF" evidence="11">
    <location>
        <begin position="83"/>
        <end position="206"/>
    </location>
</feature>
<evidence type="ECO:0000259" key="11">
    <source>
        <dbReference type="Pfam" id="PF00482"/>
    </source>
</evidence>
<evidence type="ECO:0000256" key="8">
    <source>
        <dbReference type="ARBA" id="ARBA00023136"/>
    </source>
</evidence>
<keyword evidence="3 9" id="KW-0813">Transport</keyword>
<dbReference type="HOGENOM" id="CLU_035032_2_1_6"/>
<evidence type="ECO:0000256" key="6">
    <source>
        <dbReference type="ARBA" id="ARBA00022692"/>
    </source>
</evidence>
<dbReference type="STRING" id="631362.Thi970DRAFT_00862"/>
<dbReference type="OrthoDB" id="9805682at2"/>
<evidence type="ECO:0000313" key="12">
    <source>
        <dbReference type="EMBL" id="EIC23206.1"/>
    </source>
</evidence>
<dbReference type="InterPro" id="IPR003004">
    <property type="entry name" value="GspF/PilC"/>
</dbReference>
<evidence type="ECO:0000256" key="10">
    <source>
        <dbReference type="SAM" id="Phobius"/>
    </source>
</evidence>
<dbReference type="GO" id="GO:0015628">
    <property type="term" value="P:protein secretion by the type II secretion system"/>
    <property type="evidence" value="ECO:0007669"/>
    <property type="project" value="TreeGrafter"/>
</dbReference>